<sequence length="1020" mass="119623">MANDLDQFIEDQKAKLAQDKAELENDPPYMEIRSKGAAKLSETSKALMSMAKENIPPDSQQNYLLGEYGLSLPLGDEYERKKHKLKEELRQDYRRYLSQKNYLTTNEVDPYTQGLSLPIGERRSAKEKLRLERNREYNQYLRDKEEWNERLRKIGKKNTEVIQILLNRVQPGLRSQVQPSCADSEPPKKDAFTSTEAYEELLNRRRLEEDRYCRLDDEAELRDRILHKKLDEELDISNRKHHRFDSKPDISPRRHHRFDEDRHFDRRHYKLDYDPEINEEMDPRFRYESDYDKKPLRVFHAESLCQEDKSLREGGHPTGTEGNDPIIGTLLPDDDRKKEKYRQELMEQIAEQQKNKRREKELELSVAASGALDPEKEPNRLKQFGLTERASEEKAPPERPRVAFQTPVPAPTISPVNEDFHRGLSNTLGEIVAPRIAPLPPPQPPTLTDNYRTPYDDAYYFYGARNPLDPNLAYCKLTACNIGQRNTGDRPRSIGIFPDEKTKPFKESTLSYQEELQQQIREREERRRREREEKKLHEAKLEAEMRNYNPWGKGGGGAPLRDTKGNLITDLNMMHKQNEDAYHNPEARHYQDKRSIVSVDQSLASPRPENTEASTNKIAGFTFAQTSPYVRGNIFSEPPSEQQLLRQEAYKNFLRLQIEEKRLREEAEREKLRFEEEKEEKRLAEQRTRIQKEYEEEQEKKRRKEEEVCYLILSFFYFFSLPLTSTLKHLPFANSKEERKNVINELSEMRKQLRSEERRLQEQLLNVASDDDVAVTRKREKNVMDVFEMARLRMQAPVRRPSSKGTADPVNVQNIREFNELKYRDSETRADLRYMYPDSPKDDQTLEIQQQALLREQRKKLNRMKMRRDAEGKKRWPFSRSVIFTEIVPCFLNLQDDVPFSKSLPPQPDSFSLHSSSSLNVDQLKARNEERLRRLNELQKKSVNLGGDISLGDADDILKQFPYKGDRRPTSVDTVATDPWLRPGTSETVKRFMAGQSNQAKLSSENTLPFGWQGLSTAHG</sequence>
<dbReference type="Ensembl" id="ENSGAGT00000020161.1">
    <property type="protein sequence ID" value="ENSGAGP00000017670.1"/>
    <property type="gene ID" value="ENSGAGG00000013127.1"/>
</dbReference>
<dbReference type="PANTHER" id="PTHR21616">
    <property type="entry name" value="CENTROSOME SPINDLE POLE ASSOCIATED PROTEIN"/>
    <property type="match status" value="1"/>
</dbReference>
<dbReference type="GO" id="GO:0005813">
    <property type="term" value="C:centrosome"/>
    <property type="evidence" value="ECO:0007669"/>
    <property type="project" value="InterPro"/>
</dbReference>
<dbReference type="GO" id="GO:0005874">
    <property type="term" value="C:microtubule"/>
    <property type="evidence" value="ECO:0007669"/>
    <property type="project" value="InterPro"/>
</dbReference>
<feature type="compositionally biased region" description="Basic and acidic residues" evidence="2">
    <location>
        <begin position="520"/>
        <end position="533"/>
    </location>
</feature>
<feature type="region of interest" description="Disordered" evidence="2">
    <location>
        <begin position="307"/>
        <end position="332"/>
    </location>
</feature>
<evidence type="ECO:0000313" key="5">
    <source>
        <dbReference type="Proteomes" id="UP000291020"/>
    </source>
</evidence>
<dbReference type="InterPro" id="IPR058191">
    <property type="entry name" value="CSPP1_C"/>
</dbReference>
<feature type="compositionally biased region" description="Basic and acidic residues" evidence="2">
    <location>
        <begin position="389"/>
        <end position="401"/>
    </location>
</feature>
<dbReference type="PANTHER" id="PTHR21616:SF2">
    <property type="entry name" value="CENTROSOME AND SPINDLE POLE-ASSOCIATED PROTEIN 1"/>
    <property type="match status" value="1"/>
</dbReference>
<feature type="region of interest" description="Disordered" evidence="2">
    <location>
        <begin position="507"/>
        <end position="533"/>
    </location>
</feature>
<accession>A0A452HRK2</accession>
<dbReference type="STRING" id="38772.ENSGAGP00000017670"/>
<reference evidence="4" key="2">
    <citation type="submission" date="2025-08" db="UniProtKB">
        <authorList>
            <consortium name="Ensembl"/>
        </authorList>
    </citation>
    <scope>IDENTIFICATION</scope>
</reference>
<dbReference type="Proteomes" id="UP000291020">
    <property type="component" value="Unassembled WGS sequence"/>
</dbReference>
<dbReference type="InterPro" id="IPR026708">
    <property type="entry name" value="CSPP1"/>
</dbReference>
<reference evidence="5" key="1">
    <citation type="journal article" date="2017" name="PLoS ONE">
        <title>The Agassiz's desert tortoise genome provides a resource for the conservation of a threatened species.</title>
        <authorList>
            <person name="Tollis M."/>
            <person name="DeNardo D.F."/>
            <person name="Cornelius J.A."/>
            <person name="Dolby G.A."/>
            <person name="Edwards T."/>
            <person name="Henen B.T."/>
            <person name="Karl A.E."/>
            <person name="Murphy R.W."/>
            <person name="Kusumi K."/>
        </authorList>
    </citation>
    <scope>NUCLEOTIDE SEQUENCE [LARGE SCALE GENOMIC DNA]</scope>
</reference>
<evidence type="ECO:0000256" key="2">
    <source>
        <dbReference type="SAM" id="MobiDB-lite"/>
    </source>
</evidence>
<evidence type="ECO:0000313" key="4">
    <source>
        <dbReference type="Ensembl" id="ENSGAGP00000017670.1"/>
    </source>
</evidence>
<reference evidence="4" key="3">
    <citation type="submission" date="2025-09" db="UniProtKB">
        <authorList>
            <consortium name="Ensembl"/>
        </authorList>
    </citation>
    <scope>IDENTIFICATION</scope>
</reference>
<feature type="coiled-coil region" evidence="1">
    <location>
        <begin position="732"/>
        <end position="770"/>
    </location>
</feature>
<proteinExistence type="predicted"/>
<organism evidence="4 5">
    <name type="scientific">Gopherus agassizii</name>
    <name type="common">Agassiz's desert tortoise</name>
    <dbReference type="NCBI Taxonomy" id="38772"/>
    <lineage>
        <taxon>Eukaryota</taxon>
        <taxon>Metazoa</taxon>
        <taxon>Chordata</taxon>
        <taxon>Craniata</taxon>
        <taxon>Vertebrata</taxon>
        <taxon>Euteleostomi</taxon>
        <taxon>Archelosauria</taxon>
        <taxon>Testudinata</taxon>
        <taxon>Testudines</taxon>
        <taxon>Cryptodira</taxon>
        <taxon>Durocryptodira</taxon>
        <taxon>Testudinoidea</taxon>
        <taxon>Testudinidae</taxon>
        <taxon>Gopherus</taxon>
    </lineage>
</organism>
<dbReference type="Pfam" id="PF24578">
    <property type="entry name" value="CSPP1_C"/>
    <property type="match status" value="1"/>
</dbReference>
<name>A0A452HRK2_9SAUR</name>
<keyword evidence="5" id="KW-1185">Reference proteome</keyword>
<dbReference type="GO" id="GO:0000922">
    <property type="term" value="C:spindle pole"/>
    <property type="evidence" value="ECO:0007669"/>
    <property type="project" value="InterPro"/>
</dbReference>
<evidence type="ECO:0000256" key="1">
    <source>
        <dbReference type="SAM" id="Coils"/>
    </source>
</evidence>
<evidence type="ECO:0000259" key="3">
    <source>
        <dbReference type="Pfam" id="PF24578"/>
    </source>
</evidence>
<dbReference type="AlphaFoldDB" id="A0A452HRK2"/>
<dbReference type="GO" id="GO:0032467">
    <property type="term" value="P:positive regulation of cytokinesis"/>
    <property type="evidence" value="ECO:0007669"/>
    <property type="project" value="InterPro"/>
</dbReference>
<feature type="domain" description="Centrosome and spindle pole-associated protein 1 C-terminal" evidence="3">
    <location>
        <begin position="811"/>
        <end position="865"/>
    </location>
</feature>
<feature type="coiled-coil region" evidence="1">
    <location>
        <begin position="646"/>
        <end position="707"/>
    </location>
</feature>
<feature type="region of interest" description="Disordered" evidence="2">
    <location>
        <begin position="350"/>
        <end position="416"/>
    </location>
</feature>
<keyword evidence="1" id="KW-0175">Coiled coil</keyword>
<protein>
    <recommendedName>
        <fullName evidence="3">Centrosome and spindle pole-associated protein 1 C-terminal domain-containing protein</fullName>
    </recommendedName>
</protein>